<evidence type="ECO:0000313" key="3">
    <source>
        <dbReference type="EMBL" id="GAA3062328.1"/>
    </source>
</evidence>
<proteinExistence type="predicted"/>
<organism evidence="3 4">
    <name type="scientific">Nesterenkonia aethiopica</name>
    <dbReference type="NCBI Taxonomy" id="269144"/>
    <lineage>
        <taxon>Bacteria</taxon>
        <taxon>Bacillati</taxon>
        <taxon>Actinomycetota</taxon>
        <taxon>Actinomycetes</taxon>
        <taxon>Micrococcales</taxon>
        <taxon>Micrococcaceae</taxon>
        <taxon>Nesterenkonia</taxon>
    </lineage>
</organism>
<keyword evidence="4" id="KW-1185">Reference proteome</keyword>
<evidence type="ECO:0000256" key="2">
    <source>
        <dbReference type="SAM" id="Phobius"/>
    </source>
</evidence>
<evidence type="ECO:0000313" key="4">
    <source>
        <dbReference type="Proteomes" id="UP001500236"/>
    </source>
</evidence>
<feature type="transmembrane region" description="Helical" evidence="2">
    <location>
        <begin position="105"/>
        <end position="128"/>
    </location>
</feature>
<comment type="caution">
    <text evidence="3">The sequence shown here is derived from an EMBL/GenBank/DDBJ whole genome shotgun (WGS) entry which is preliminary data.</text>
</comment>
<feature type="compositionally biased region" description="Polar residues" evidence="1">
    <location>
        <begin position="155"/>
        <end position="167"/>
    </location>
</feature>
<name>A0ABP6LWW3_9MICC</name>
<sequence>MRRTAAIVAALAGVLHLLMLGHGGLVMSLLMVAMAMICLPCAGHLWRGDSPRAWTMIALMNAGMVVLHLGLMRSHGAELGDSAEPVPHAHHHGEGLGLAGLHEPLMHLALGFATAEILLVLVAVCWYLRGRHRAVRLTVHHVAEERSPHRRLQEESTASLQLSRTVK</sequence>
<feature type="transmembrane region" description="Helical" evidence="2">
    <location>
        <begin position="53"/>
        <end position="71"/>
    </location>
</feature>
<dbReference type="Proteomes" id="UP001500236">
    <property type="component" value="Unassembled WGS sequence"/>
</dbReference>
<feature type="transmembrane region" description="Helical" evidence="2">
    <location>
        <begin position="27"/>
        <end position="46"/>
    </location>
</feature>
<keyword evidence="2" id="KW-1133">Transmembrane helix</keyword>
<protein>
    <submittedName>
        <fullName evidence="3">Uncharacterized protein</fullName>
    </submittedName>
</protein>
<reference evidence="4" key="1">
    <citation type="journal article" date="2019" name="Int. J. Syst. Evol. Microbiol.">
        <title>The Global Catalogue of Microorganisms (GCM) 10K type strain sequencing project: providing services to taxonomists for standard genome sequencing and annotation.</title>
        <authorList>
            <consortium name="The Broad Institute Genomics Platform"/>
            <consortium name="The Broad Institute Genome Sequencing Center for Infectious Disease"/>
            <person name="Wu L."/>
            <person name="Ma J."/>
        </authorList>
    </citation>
    <scope>NUCLEOTIDE SEQUENCE [LARGE SCALE GENOMIC DNA]</scope>
    <source>
        <strain evidence="4">JCM 14309</strain>
    </source>
</reference>
<feature type="region of interest" description="Disordered" evidence="1">
    <location>
        <begin position="146"/>
        <end position="167"/>
    </location>
</feature>
<evidence type="ECO:0000256" key="1">
    <source>
        <dbReference type="SAM" id="MobiDB-lite"/>
    </source>
</evidence>
<keyword evidence="2" id="KW-0812">Transmembrane</keyword>
<keyword evidence="2" id="KW-0472">Membrane</keyword>
<accession>A0ABP6LWW3</accession>
<gene>
    <name evidence="3" type="ORF">GCM10010529_14610</name>
</gene>
<dbReference type="EMBL" id="BAAAVT010000008">
    <property type="protein sequence ID" value="GAA3062328.1"/>
    <property type="molecule type" value="Genomic_DNA"/>
</dbReference>